<comment type="similarity">
    <text evidence="1">Belongs to the leucine-binding protein family.</text>
</comment>
<evidence type="ECO:0000259" key="6">
    <source>
        <dbReference type="Pfam" id="PF13458"/>
    </source>
</evidence>
<feature type="chain" id="PRO_5004924455" evidence="5">
    <location>
        <begin position="23"/>
        <end position="407"/>
    </location>
</feature>
<protein>
    <submittedName>
        <fullName evidence="7">Amino acid ABC transporter substrate-binding protein</fullName>
    </submittedName>
</protein>
<keyword evidence="2" id="KW-0813">Transport</keyword>
<gene>
    <name evidence="7" type="ORF">N864_05750</name>
</gene>
<dbReference type="RefSeq" id="WP_034717993.1">
    <property type="nucleotide sequence ID" value="NZ_AWQS01000127.1"/>
</dbReference>
<name>W9GKC4_9MICO</name>
<dbReference type="InterPro" id="IPR000709">
    <property type="entry name" value="Leu_Ile_Val-bd"/>
</dbReference>
<feature type="signal peptide" evidence="5">
    <location>
        <begin position="1"/>
        <end position="22"/>
    </location>
</feature>
<dbReference type="PATRIC" id="fig|584657.3.peg.2829"/>
<evidence type="ECO:0000313" key="8">
    <source>
        <dbReference type="Proteomes" id="UP000019494"/>
    </source>
</evidence>
<dbReference type="InterPro" id="IPR028081">
    <property type="entry name" value="Leu-bd"/>
</dbReference>
<dbReference type="Pfam" id="PF13458">
    <property type="entry name" value="Peripla_BP_6"/>
    <property type="match status" value="1"/>
</dbReference>
<accession>W9GKC4</accession>
<dbReference type="EMBL" id="AWQS01000127">
    <property type="protein sequence ID" value="EWT05283.1"/>
    <property type="molecule type" value="Genomic_DNA"/>
</dbReference>
<dbReference type="Proteomes" id="UP000019494">
    <property type="component" value="Unassembled WGS sequence"/>
</dbReference>
<dbReference type="SUPFAM" id="SSF53822">
    <property type="entry name" value="Periplasmic binding protein-like I"/>
    <property type="match status" value="1"/>
</dbReference>
<dbReference type="CDD" id="cd06328">
    <property type="entry name" value="PBP1_SBP-like"/>
    <property type="match status" value="1"/>
</dbReference>
<dbReference type="PANTHER" id="PTHR30483">
    <property type="entry name" value="LEUCINE-SPECIFIC-BINDING PROTEIN"/>
    <property type="match status" value="1"/>
</dbReference>
<dbReference type="OrthoDB" id="9794229at2"/>
<proteinExistence type="inferred from homology"/>
<evidence type="ECO:0000256" key="5">
    <source>
        <dbReference type="SAM" id="SignalP"/>
    </source>
</evidence>
<comment type="caution">
    <text evidence="7">The sequence shown here is derived from an EMBL/GenBank/DDBJ whole genome shotgun (WGS) entry which is preliminary data.</text>
</comment>
<keyword evidence="4" id="KW-0029">Amino-acid transport</keyword>
<dbReference type="AlphaFoldDB" id="W9GKC4"/>
<keyword evidence="8" id="KW-1185">Reference proteome</keyword>
<dbReference type="PRINTS" id="PR00337">
    <property type="entry name" value="LEUILEVALBP"/>
</dbReference>
<evidence type="ECO:0000313" key="7">
    <source>
        <dbReference type="EMBL" id="EWT05283.1"/>
    </source>
</evidence>
<keyword evidence="3 5" id="KW-0732">Signal</keyword>
<evidence type="ECO:0000256" key="2">
    <source>
        <dbReference type="ARBA" id="ARBA00022448"/>
    </source>
</evidence>
<evidence type="ECO:0000256" key="4">
    <source>
        <dbReference type="ARBA" id="ARBA00022970"/>
    </source>
</evidence>
<evidence type="ECO:0000256" key="3">
    <source>
        <dbReference type="ARBA" id="ARBA00022729"/>
    </source>
</evidence>
<dbReference type="InterPro" id="IPR051010">
    <property type="entry name" value="BCAA_transport"/>
</dbReference>
<dbReference type="InterPro" id="IPR028082">
    <property type="entry name" value="Peripla_BP_I"/>
</dbReference>
<reference evidence="8" key="1">
    <citation type="submission" date="2013-08" db="EMBL/GenBank/DDBJ databases">
        <title>Intrasporangium oryzae NRRL B-24470.</title>
        <authorList>
            <person name="Liu H."/>
            <person name="Wang G."/>
        </authorList>
    </citation>
    <scope>NUCLEOTIDE SEQUENCE [LARGE SCALE GENOMIC DNA]</scope>
    <source>
        <strain evidence="8">Q5-1</strain>
    </source>
</reference>
<sequence>MSKRWSLALASSLITLSLAACGSPGEPGSPAGNETAAGGQSGASGEPYKVGLVYSKSGPLATYGEQYRQSLTVGIDYATKGTGAVNGHKIEIAEQDDAGDPAKAVAAATDLIGKGNKIIAGSTASGVALQVAPIAADNKVLFISGPAAVDAITGANKYTFRSGRQTWQDVATAGAMLGDVSGKKITVLAQDSAFGKANIAAVTAVLGSKGAKVDSVAVPAAATDFTPFATKIKESKPDLLFVAWAGANATAMWTTLEQQGVFDATKVVTGLDIKPTHPLFGAAGTKIDFLSHFFEGAADNAAYQALDKGMKAQNASVDLFTNDGFVAGQMIVHALEASGDDADKMVAALEGWKFEGPKGQMEIRAEDHAMLQPMFTASLKKEGDNFVPVLGKTLDAATVAPPVTPFK</sequence>
<dbReference type="Gene3D" id="3.40.50.2300">
    <property type="match status" value="2"/>
</dbReference>
<dbReference type="PROSITE" id="PS51257">
    <property type="entry name" value="PROKAR_LIPOPROTEIN"/>
    <property type="match status" value="1"/>
</dbReference>
<evidence type="ECO:0000256" key="1">
    <source>
        <dbReference type="ARBA" id="ARBA00010062"/>
    </source>
</evidence>
<dbReference type="GO" id="GO:0006865">
    <property type="term" value="P:amino acid transport"/>
    <property type="evidence" value="ECO:0007669"/>
    <property type="project" value="UniProtKB-KW"/>
</dbReference>
<dbReference type="PANTHER" id="PTHR30483:SF6">
    <property type="entry name" value="PERIPLASMIC BINDING PROTEIN OF ABC TRANSPORTER FOR NATURAL AMINO ACIDS"/>
    <property type="match status" value="1"/>
</dbReference>
<organism evidence="7 8">
    <name type="scientific">Intrasporangium chromatireducens Q5-1</name>
    <dbReference type="NCBI Taxonomy" id="584657"/>
    <lineage>
        <taxon>Bacteria</taxon>
        <taxon>Bacillati</taxon>
        <taxon>Actinomycetota</taxon>
        <taxon>Actinomycetes</taxon>
        <taxon>Micrococcales</taxon>
        <taxon>Intrasporangiaceae</taxon>
        <taxon>Intrasporangium</taxon>
    </lineage>
</organism>
<feature type="domain" description="Leucine-binding protein" evidence="6">
    <location>
        <begin position="47"/>
        <end position="383"/>
    </location>
</feature>